<evidence type="ECO:0000313" key="3">
    <source>
        <dbReference type="Proteomes" id="UP001213799"/>
    </source>
</evidence>
<reference evidence="2" key="1">
    <citation type="journal article" date="2023" name="IMA Fungus">
        <title>Comparative genomic study of the Penicillium genus elucidates a diverse pangenome and 15 lateral gene transfer events.</title>
        <authorList>
            <person name="Petersen C."/>
            <person name="Sorensen T."/>
            <person name="Nielsen M.R."/>
            <person name="Sondergaard T.E."/>
            <person name="Sorensen J.L."/>
            <person name="Fitzpatrick D.A."/>
            <person name="Frisvad J.C."/>
            <person name="Nielsen K.L."/>
        </authorList>
    </citation>
    <scope>NUCLEOTIDE SEQUENCE</scope>
    <source>
        <strain evidence="2">IBT 12815</strain>
    </source>
</reference>
<dbReference type="Proteomes" id="UP001213799">
    <property type="component" value="Unassembled WGS sequence"/>
</dbReference>
<keyword evidence="3" id="KW-1185">Reference proteome</keyword>
<reference evidence="2" key="2">
    <citation type="submission" date="2023-01" db="EMBL/GenBank/DDBJ databases">
        <authorList>
            <person name="Petersen C."/>
        </authorList>
    </citation>
    <scope>NUCLEOTIDE SEQUENCE</scope>
    <source>
        <strain evidence="2">IBT 12815</strain>
    </source>
</reference>
<sequence length="162" mass="18828">MPHNSSVMLNSASTRAPAQSSNTREQRSLAHNMLRRSLITTRAVMAKLLPYYFMYSLAIRYIEEQKSSTRRELDFPPYPWWEEPQCILDADSFISDIEESVKDQPETDGWLLERGEQDSLLDPHEHDDVVVAQRFISAVEDWLHREVKYPDEVSLVDGDMDP</sequence>
<protein>
    <submittedName>
        <fullName evidence="2">Uncharacterized protein</fullName>
    </submittedName>
</protein>
<evidence type="ECO:0000256" key="1">
    <source>
        <dbReference type="SAM" id="MobiDB-lite"/>
    </source>
</evidence>
<accession>A0AAD6DLP8</accession>
<feature type="compositionally biased region" description="Polar residues" evidence="1">
    <location>
        <begin position="1"/>
        <end position="23"/>
    </location>
</feature>
<dbReference type="RefSeq" id="XP_056747744.1">
    <property type="nucleotide sequence ID" value="XM_056902457.1"/>
</dbReference>
<dbReference type="AlphaFoldDB" id="A0AAD6DLP8"/>
<comment type="caution">
    <text evidence="2">The sequence shown here is derived from an EMBL/GenBank/DDBJ whole genome shotgun (WGS) entry which is preliminary data.</text>
</comment>
<proteinExistence type="predicted"/>
<name>A0AAD6DLP8_9EURO</name>
<evidence type="ECO:0000313" key="2">
    <source>
        <dbReference type="EMBL" id="KAJ5588725.1"/>
    </source>
</evidence>
<gene>
    <name evidence="2" type="ORF">N7537_011403</name>
</gene>
<dbReference type="GeneID" id="81592699"/>
<dbReference type="EMBL" id="JAQJAE010000006">
    <property type="protein sequence ID" value="KAJ5588725.1"/>
    <property type="molecule type" value="Genomic_DNA"/>
</dbReference>
<feature type="region of interest" description="Disordered" evidence="1">
    <location>
        <begin position="1"/>
        <end position="27"/>
    </location>
</feature>
<organism evidence="2 3">
    <name type="scientific">Penicillium hordei</name>
    <dbReference type="NCBI Taxonomy" id="40994"/>
    <lineage>
        <taxon>Eukaryota</taxon>
        <taxon>Fungi</taxon>
        <taxon>Dikarya</taxon>
        <taxon>Ascomycota</taxon>
        <taxon>Pezizomycotina</taxon>
        <taxon>Eurotiomycetes</taxon>
        <taxon>Eurotiomycetidae</taxon>
        <taxon>Eurotiales</taxon>
        <taxon>Aspergillaceae</taxon>
        <taxon>Penicillium</taxon>
    </lineage>
</organism>